<dbReference type="EMBL" id="LNYY01000019">
    <property type="protein sequence ID" value="KTD68895.1"/>
    <property type="molecule type" value="Genomic_DNA"/>
</dbReference>
<keyword evidence="2" id="KW-1185">Reference proteome</keyword>
<dbReference type="AlphaFoldDB" id="A0A0W0ZI32"/>
<organism evidence="1 2">
    <name type="scientific">Legionella steelei</name>
    <dbReference type="NCBI Taxonomy" id="947033"/>
    <lineage>
        <taxon>Bacteria</taxon>
        <taxon>Pseudomonadati</taxon>
        <taxon>Pseudomonadota</taxon>
        <taxon>Gammaproteobacteria</taxon>
        <taxon>Legionellales</taxon>
        <taxon>Legionellaceae</taxon>
        <taxon>Legionella</taxon>
    </lineage>
</organism>
<accession>A0A0W0ZI32</accession>
<dbReference type="PATRIC" id="fig|947033.5.peg.2178"/>
<reference evidence="1 2" key="1">
    <citation type="submission" date="2015-11" db="EMBL/GenBank/DDBJ databases">
        <title>Genomic analysis of 38 Legionella species identifies large and diverse effector repertoires.</title>
        <authorList>
            <person name="Burstein D."/>
            <person name="Amaro F."/>
            <person name="Zusman T."/>
            <person name="Lifshitz Z."/>
            <person name="Cohen O."/>
            <person name="Gilbert J.A."/>
            <person name="Pupko T."/>
            <person name="Shuman H.A."/>
            <person name="Segal G."/>
        </authorList>
    </citation>
    <scope>NUCLEOTIDE SEQUENCE [LARGE SCALE GENOMIC DNA]</scope>
    <source>
        <strain evidence="1 2">IMVS3376</strain>
    </source>
</reference>
<gene>
    <name evidence="1" type="ORF">Lste_2053</name>
</gene>
<dbReference type="OrthoDB" id="5636558at2"/>
<dbReference type="Proteomes" id="UP000054926">
    <property type="component" value="Unassembled WGS sequence"/>
</dbReference>
<dbReference type="STRING" id="947033.Lste_2053"/>
<evidence type="ECO:0000313" key="2">
    <source>
        <dbReference type="Proteomes" id="UP000054926"/>
    </source>
</evidence>
<protein>
    <submittedName>
        <fullName evidence="1">Uncharacterized protein</fullName>
    </submittedName>
</protein>
<comment type="caution">
    <text evidence="1">The sequence shown here is derived from an EMBL/GenBank/DDBJ whole genome shotgun (WGS) entry which is preliminary data.</text>
</comment>
<dbReference type="RefSeq" id="WP_058510946.1">
    <property type="nucleotide sequence ID" value="NZ_DAIOMV010000009.1"/>
</dbReference>
<evidence type="ECO:0000313" key="1">
    <source>
        <dbReference type="EMBL" id="KTD68895.1"/>
    </source>
</evidence>
<proteinExistence type="predicted"/>
<name>A0A0W0ZI32_9GAMM</name>
<sequence length="341" mass="39121">MKNILDIKSLLALSGKPGNIPENLMAFFLYLKKVRRLKKSGDHFNAFAMSYDEIDGLTEIIERMVKDCGEDLRFQIAISKWDGSERLNHWSFLEFNFKGSETPPTLDILICDPLGFMRSIVLVSSLSSKMRFGALSKLCSLKIYIPVDTLQIAGRACAYFVADSISMLSNQDKYSPIYDYMSTHQQEPKMKEAINILALIRESLTNCYTEEELDDIYNFKIAVSSLPVRLLRTKHSIAELEKEVLYSEEHKEEVVNGKGETAWGSISKNLFFVKGRVSDEEYRNMRVNKKMEKLEGIVSELTSSTTEEEFLLFYETMHEHQLSSLEKLVEQNVRIDSYACS</sequence>